<comment type="catalytic activity">
    <reaction evidence="4">
        <text>N-terminal L-aspartyl-[protein] + L-leucyl-tRNA(Leu) = N-terminal L-leucyl-L-aspartyl-[protein] + tRNA(Leu) + H(+)</text>
        <dbReference type="Rhea" id="RHEA:50420"/>
        <dbReference type="Rhea" id="RHEA-COMP:9613"/>
        <dbReference type="Rhea" id="RHEA-COMP:9622"/>
        <dbReference type="Rhea" id="RHEA-COMP:12669"/>
        <dbReference type="Rhea" id="RHEA-COMP:12674"/>
        <dbReference type="ChEBI" id="CHEBI:15378"/>
        <dbReference type="ChEBI" id="CHEBI:64720"/>
        <dbReference type="ChEBI" id="CHEBI:78442"/>
        <dbReference type="ChEBI" id="CHEBI:78494"/>
        <dbReference type="ChEBI" id="CHEBI:133042"/>
        <dbReference type="EC" id="2.3.2.29"/>
    </reaction>
</comment>
<evidence type="ECO:0000256" key="1">
    <source>
        <dbReference type="ARBA" id="ARBA00022490"/>
    </source>
</evidence>
<sequence length="244" mass="28505">MGTERDTDIRLFRTAEHECGYYDDRMARDLVIDPQDPSLPLIYNQALANGFRRSGSIVYRPDCLECQACTALRLPIASFQHSRSQRRCLQRNETVSAQWAPPTRTPEQFDLYRRYLQSRHRDGGMDAHEEPDFDEFLTGTWMDTRFLEMREDDKLIGVAVTDVVDDGLSAVYTFFEPEMAARSLGTFAILRQIEWAREWSLPYLYLGYWIHDHPKMDYKRRYAGAQVLVGSQWLPISMLNSESR</sequence>
<comment type="subcellular location">
    <subcellularLocation>
        <location evidence="4">Cytoplasm</location>
    </subcellularLocation>
</comment>
<dbReference type="PROSITE" id="PS51186">
    <property type="entry name" value="GNAT"/>
    <property type="match status" value="1"/>
</dbReference>
<dbReference type="InterPro" id="IPR030700">
    <property type="entry name" value="N-end_Aminoacyl_Trfase"/>
</dbReference>
<organism evidence="6 7">
    <name type="scientific">Aquilutibacter rugosus</name>
    <dbReference type="NCBI Taxonomy" id="3115820"/>
    <lineage>
        <taxon>Bacteria</taxon>
        <taxon>Pseudomonadati</taxon>
        <taxon>Pseudomonadota</taxon>
        <taxon>Gammaproteobacteria</taxon>
        <taxon>Lysobacterales</taxon>
        <taxon>Lysobacteraceae</taxon>
        <taxon>Aquilutibacter</taxon>
    </lineage>
</organism>
<name>A0ABU7V372_9GAMM</name>
<accession>A0ABU7V372</accession>
<dbReference type="EC" id="2.3.2.29" evidence="4"/>
<evidence type="ECO:0000313" key="7">
    <source>
        <dbReference type="Proteomes" id="UP001356170"/>
    </source>
</evidence>
<dbReference type="NCBIfam" id="NF002346">
    <property type="entry name" value="PRK01305.2-3"/>
    <property type="match status" value="1"/>
</dbReference>
<evidence type="ECO:0000313" key="6">
    <source>
        <dbReference type="EMBL" id="MEF2156531.1"/>
    </source>
</evidence>
<dbReference type="HAMAP" id="MF_00689">
    <property type="entry name" value="Bpt"/>
    <property type="match status" value="1"/>
</dbReference>
<dbReference type="NCBIfam" id="NF002341">
    <property type="entry name" value="PRK01305.1-1"/>
    <property type="match status" value="1"/>
</dbReference>
<dbReference type="Pfam" id="PF04377">
    <property type="entry name" value="ATE_C"/>
    <property type="match status" value="1"/>
</dbReference>
<keyword evidence="2 4" id="KW-0808">Transferase</keyword>
<keyword evidence="7" id="KW-1185">Reference proteome</keyword>
<comment type="similarity">
    <text evidence="4">Belongs to the R-transferase family. Bpt subfamily.</text>
</comment>
<proteinExistence type="inferred from homology"/>
<evidence type="ECO:0000259" key="5">
    <source>
        <dbReference type="PROSITE" id="PS51186"/>
    </source>
</evidence>
<dbReference type="GO" id="GO:0004057">
    <property type="term" value="F:arginyl-tRNA--protein transferase activity"/>
    <property type="evidence" value="ECO:0007669"/>
    <property type="project" value="UniProtKB-EC"/>
</dbReference>
<dbReference type="PIRSF" id="PIRSF037208">
    <property type="entry name" value="ATE_pro_prd"/>
    <property type="match status" value="1"/>
</dbReference>
<gene>
    <name evidence="4" type="primary">bpt</name>
    <name evidence="6" type="ORF">V3390_09935</name>
</gene>
<dbReference type="InterPro" id="IPR007472">
    <property type="entry name" value="N-end_Aminoacyl_Trfase_C"/>
</dbReference>
<dbReference type="InterPro" id="IPR016181">
    <property type="entry name" value="Acyl_CoA_acyltransferase"/>
</dbReference>
<dbReference type="PANTHER" id="PTHR21367">
    <property type="entry name" value="ARGININE-TRNA-PROTEIN TRANSFERASE 1"/>
    <property type="match status" value="1"/>
</dbReference>
<dbReference type="RefSeq" id="WP_331704297.1">
    <property type="nucleotide sequence ID" value="NZ_JAZHBO010000002.1"/>
</dbReference>
<evidence type="ECO:0000256" key="3">
    <source>
        <dbReference type="ARBA" id="ARBA00023315"/>
    </source>
</evidence>
<dbReference type="NCBIfam" id="NF002342">
    <property type="entry name" value="PRK01305.1-3"/>
    <property type="match status" value="1"/>
</dbReference>
<feature type="domain" description="N-acetyltransferase" evidence="5">
    <location>
        <begin position="101"/>
        <end position="243"/>
    </location>
</feature>
<keyword evidence="3 4" id="KW-0012">Acyltransferase</keyword>
<comment type="caution">
    <text evidence="6">The sequence shown here is derived from an EMBL/GenBank/DDBJ whole genome shotgun (WGS) entry which is preliminary data.</text>
</comment>
<evidence type="ECO:0000256" key="4">
    <source>
        <dbReference type="HAMAP-Rule" id="MF_00689"/>
    </source>
</evidence>
<dbReference type="EMBL" id="JAZHBO010000002">
    <property type="protein sequence ID" value="MEF2156531.1"/>
    <property type="molecule type" value="Genomic_DNA"/>
</dbReference>
<dbReference type="SUPFAM" id="SSF55729">
    <property type="entry name" value="Acyl-CoA N-acyltransferases (Nat)"/>
    <property type="match status" value="1"/>
</dbReference>
<keyword evidence="1 4" id="KW-0963">Cytoplasm</keyword>
<comment type="catalytic activity">
    <reaction evidence="4">
        <text>N-terminal L-glutamyl-[protein] + L-leucyl-tRNA(Leu) = N-terminal L-leucyl-L-glutamyl-[protein] + tRNA(Leu) + H(+)</text>
        <dbReference type="Rhea" id="RHEA:50412"/>
        <dbReference type="Rhea" id="RHEA-COMP:9613"/>
        <dbReference type="Rhea" id="RHEA-COMP:9622"/>
        <dbReference type="Rhea" id="RHEA-COMP:12664"/>
        <dbReference type="Rhea" id="RHEA-COMP:12668"/>
        <dbReference type="ChEBI" id="CHEBI:15378"/>
        <dbReference type="ChEBI" id="CHEBI:64721"/>
        <dbReference type="ChEBI" id="CHEBI:78442"/>
        <dbReference type="ChEBI" id="CHEBI:78494"/>
        <dbReference type="ChEBI" id="CHEBI:133041"/>
        <dbReference type="EC" id="2.3.2.29"/>
    </reaction>
</comment>
<reference evidence="6 7" key="1">
    <citation type="submission" date="2024-01" db="EMBL/GenBank/DDBJ databases">
        <title>Novel species of the genus Luteimonas isolated from rivers.</title>
        <authorList>
            <person name="Lu H."/>
        </authorList>
    </citation>
    <scope>NUCLEOTIDE SEQUENCE [LARGE SCALE GENOMIC DNA]</scope>
    <source>
        <strain evidence="6 7">FXH3W</strain>
    </source>
</reference>
<dbReference type="InterPro" id="IPR017138">
    <property type="entry name" value="Asp_Glu_LeuTrfase"/>
</dbReference>
<protein>
    <recommendedName>
        <fullName evidence="4">Aspartate/glutamate leucyltransferase</fullName>
        <ecNumber evidence="4">2.3.2.29</ecNumber>
    </recommendedName>
</protein>
<dbReference type="InterPro" id="IPR000182">
    <property type="entry name" value="GNAT_dom"/>
</dbReference>
<dbReference type="Proteomes" id="UP001356170">
    <property type="component" value="Unassembled WGS sequence"/>
</dbReference>
<evidence type="ECO:0000256" key="2">
    <source>
        <dbReference type="ARBA" id="ARBA00022679"/>
    </source>
</evidence>
<comment type="function">
    <text evidence="4">Functions in the N-end rule pathway of protein degradation where it conjugates Leu from its aminoacyl-tRNA to the N-termini of proteins containing an N-terminal aspartate or glutamate.</text>
</comment>
<dbReference type="InterPro" id="IPR007471">
    <property type="entry name" value="N-end_Aminoacyl_Trfase_N"/>
</dbReference>
<dbReference type="Pfam" id="PF04376">
    <property type="entry name" value="ATE_N"/>
    <property type="match status" value="1"/>
</dbReference>
<dbReference type="PANTHER" id="PTHR21367:SF1">
    <property type="entry name" value="ARGINYL-TRNA--PROTEIN TRANSFERASE 1"/>
    <property type="match status" value="1"/>
</dbReference>